<protein>
    <submittedName>
        <fullName evidence="2">Uncharacterized protein</fullName>
    </submittedName>
</protein>
<evidence type="ECO:0000256" key="1">
    <source>
        <dbReference type="SAM" id="Phobius"/>
    </source>
</evidence>
<sequence length="45" mass="5499">MINMYRYFFVIFLLLQFILTAQILTFLVVYGICVIYEIRFLSIQK</sequence>
<keyword evidence="3" id="KW-1185">Reference proteome</keyword>
<dbReference type="STRING" id="99656.SAMN05421659_104159"/>
<dbReference type="EMBL" id="FOJI01000004">
    <property type="protein sequence ID" value="SEW09314.1"/>
    <property type="molecule type" value="Genomic_DNA"/>
</dbReference>
<gene>
    <name evidence="2" type="ORF">SAMN05421659_104159</name>
</gene>
<evidence type="ECO:0000313" key="3">
    <source>
        <dbReference type="Proteomes" id="UP000199701"/>
    </source>
</evidence>
<dbReference type="Proteomes" id="UP000199701">
    <property type="component" value="Unassembled WGS sequence"/>
</dbReference>
<organism evidence="2 3">
    <name type="scientific">[Clostridium] fimetarium</name>
    <dbReference type="NCBI Taxonomy" id="99656"/>
    <lineage>
        <taxon>Bacteria</taxon>
        <taxon>Bacillati</taxon>
        <taxon>Bacillota</taxon>
        <taxon>Clostridia</taxon>
        <taxon>Lachnospirales</taxon>
        <taxon>Lachnospiraceae</taxon>
    </lineage>
</organism>
<keyword evidence="1" id="KW-0812">Transmembrane</keyword>
<reference evidence="2 3" key="1">
    <citation type="submission" date="2016-10" db="EMBL/GenBank/DDBJ databases">
        <authorList>
            <person name="de Groot N.N."/>
        </authorList>
    </citation>
    <scope>NUCLEOTIDE SEQUENCE [LARGE SCALE GENOMIC DNA]</scope>
    <source>
        <strain evidence="2 3">DSM 9179</strain>
    </source>
</reference>
<keyword evidence="1" id="KW-1133">Transmembrane helix</keyword>
<feature type="transmembrane region" description="Helical" evidence="1">
    <location>
        <begin position="6"/>
        <end position="36"/>
    </location>
</feature>
<evidence type="ECO:0000313" key="2">
    <source>
        <dbReference type="EMBL" id="SEW09314.1"/>
    </source>
</evidence>
<name>A0A1I0P5F9_9FIRM</name>
<accession>A0A1I0P5F9</accession>
<keyword evidence="1" id="KW-0472">Membrane</keyword>
<dbReference type="AlphaFoldDB" id="A0A1I0P5F9"/>
<proteinExistence type="predicted"/>